<evidence type="ECO:0000259" key="8">
    <source>
        <dbReference type="Pfam" id="PF02687"/>
    </source>
</evidence>
<keyword evidence="5 7" id="KW-0472">Membrane</keyword>
<keyword evidence="10" id="KW-1185">Reference proteome</keyword>
<accession>A0ABU1FW86</accession>
<evidence type="ECO:0000256" key="4">
    <source>
        <dbReference type="ARBA" id="ARBA00022989"/>
    </source>
</evidence>
<keyword evidence="2" id="KW-1003">Cell membrane</keyword>
<dbReference type="PANTHER" id="PTHR30572">
    <property type="entry name" value="MEMBRANE COMPONENT OF TRANSPORTER-RELATED"/>
    <property type="match status" value="1"/>
</dbReference>
<feature type="transmembrane region" description="Helical" evidence="7">
    <location>
        <begin position="126"/>
        <end position="146"/>
    </location>
</feature>
<feature type="domain" description="ABC3 transporter permease C-terminal" evidence="8">
    <location>
        <begin position="39"/>
        <end position="154"/>
    </location>
</feature>
<dbReference type="InterPro" id="IPR003838">
    <property type="entry name" value="ABC3_permease_C"/>
</dbReference>
<keyword evidence="4 7" id="KW-1133">Transmembrane helix</keyword>
<evidence type="ECO:0000256" key="5">
    <source>
        <dbReference type="ARBA" id="ARBA00023136"/>
    </source>
</evidence>
<comment type="similarity">
    <text evidence="6">Belongs to the ABC-4 integral membrane protein family.</text>
</comment>
<protein>
    <submittedName>
        <fullName evidence="9">ABC transporter permease</fullName>
    </submittedName>
</protein>
<reference evidence="10" key="1">
    <citation type="submission" date="2023-07" db="EMBL/GenBank/DDBJ databases">
        <title>Description of three actinobacteria isolated from air of manufacturing shop in a pharmaceutical factory.</title>
        <authorList>
            <person name="Zhang D.-F."/>
        </authorList>
    </citation>
    <scope>NUCLEOTIDE SEQUENCE [LARGE SCALE GENOMIC DNA]</scope>
    <source>
        <strain evidence="10">CCTCC AB 207010</strain>
    </source>
</reference>
<proteinExistence type="inferred from homology"/>
<dbReference type="RefSeq" id="WP_310538300.1">
    <property type="nucleotide sequence ID" value="NZ_JAVKGT010000043.1"/>
</dbReference>
<evidence type="ECO:0000256" key="1">
    <source>
        <dbReference type="ARBA" id="ARBA00004651"/>
    </source>
</evidence>
<comment type="caution">
    <text evidence="9">The sequence shown here is derived from an EMBL/GenBank/DDBJ whole genome shotgun (WGS) entry which is preliminary data.</text>
</comment>
<evidence type="ECO:0000313" key="10">
    <source>
        <dbReference type="Proteomes" id="UP001260872"/>
    </source>
</evidence>
<keyword evidence="3 7" id="KW-0812">Transmembrane</keyword>
<organism evidence="9 10">
    <name type="scientific">Nesterenkonia flava</name>
    <dbReference type="NCBI Taxonomy" id="469799"/>
    <lineage>
        <taxon>Bacteria</taxon>
        <taxon>Bacillati</taxon>
        <taxon>Actinomycetota</taxon>
        <taxon>Actinomycetes</taxon>
        <taxon>Micrococcales</taxon>
        <taxon>Micrococcaceae</taxon>
        <taxon>Nesterenkonia</taxon>
    </lineage>
</organism>
<evidence type="ECO:0000256" key="3">
    <source>
        <dbReference type="ARBA" id="ARBA00022692"/>
    </source>
</evidence>
<feature type="transmembrane region" description="Helical" evidence="7">
    <location>
        <begin position="77"/>
        <end position="106"/>
    </location>
</feature>
<dbReference type="EMBL" id="JAVKGT010000043">
    <property type="protein sequence ID" value="MDR5712932.1"/>
    <property type="molecule type" value="Genomic_DNA"/>
</dbReference>
<comment type="subcellular location">
    <subcellularLocation>
        <location evidence="1">Cell membrane</location>
        <topology evidence="1">Multi-pass membrane protein</topology>
    </subcellularLocation>
</comment>
<feature type="non-terminal residue" evidence="9">
    <location>
        <position position="1"/>
    </location>
</feature>
<dbReference type="InterPro" id="IPR050250">
    <property type="entry name" value="Macrolide_Exporter_MacB"/>
</dbReference>
<gene>
    <name evidence="9" type="ORF">RH857_12460</name>
</gene>
<dbReference type="PANTHER" id="PTHR30572:SF4">
    <property type="entry name" value="ABC TRANSPORTER PERMEASE YTRF"/>
    <property type="match status" value="1"/>
</dbReference>
<name>A0ABU1FW86_9MICC</name>
<dbReference type="Proteomes" id="UP001260872">
    <property type="component" value="Unassembled WGS sequence"/>
</dbReference>
<dbReference type="Pfam" id="PF02687">
    <property type="entry name" value="FtsX"/>
    <property type="match status" value="1"/>
</dbReference>
<evidence type="ECO:0000256" key="7">
    <source>
        <dbReference type="SAM" id="Phobius"/>
    </source>
</evidence>
<feature type="transmembrane region" description="Helical" evidence="7">
    <location>
        <begin position="30"/>
        <end position="56"/>
    </location>
</feature>
<evidence type="ECO:0000313" key="9">
    <source>
        <dbReference type="EMBL" id="MDR5712932.1"/>
    </source>
</evidence>
<evidence type="ECO:0000256" key="6">
    <source>
        <dbReference type="ARBA" id="ARBA00038076"/>
    </source>
</evidence>
<evidence type="ECO:0000256" key="2">
    <source>
        <dbReference type="ARBA" id="ARBA00022475"/>
    </source>
</evidence>
<sequence>LESGAPPHMKAAENLGRFNMRASSTQLIDMVLLAVLGLLGASLFVAVIGVSNTLSLSVFERRREGALLRAMGMTRGALASTISIEAVLLAVVALILGTALGTLFGWAGVSVLVGLEEWEVSLEIPWLRMLAIWGVTVLAALLAAWVPARTLGRTAPAAGMSHAA</sequence>